<dbReference type="GO" id="GO:0005524">
    <property type="term" value="F:ATP binding"/>
    <property type="evidence" value="ECO:0007669"/>
    <property type="project" value="UniProtKB-KW"/>
</dbReference>
<evidence type="ECO:0000259" key="3">
    <source>
        <dbReference type="Pfam" id="PF20438"/>
    </source>
</evidence>
<dbReference type="SUPFAM" id="SSF52540">
    <property type="entry name" value="P-loop containing nucleoside triphosphate hydrolases"/>
    <property type="match status" value="1"/>
</dbReference>
<feature type="domain" description="Stage IV sporulation protein A middle" evidence="3">
    <location>
        <begin position="238"/>
        <end position="416"/>
    </location>
</feature>
<dbReference type="Pfam" id="PF20438">
    <property type="entry name" value="SpoIVA_middle"/>
    <property type="match status" value="1"/>
</dbReference>
<evidence type="ECO:0000259" key="4">
    <source>
        <dbReference type="Pfam" id="PF20439"/>
    </source>
</evidence>
<evidence type="ECO:0000256" key="1">
    <source>
        <dbReference type="PIRNR" id="PIRNR007466"/>
    </source>
</evidence>
<keyword evidence="1" id="KW-0067">ATP-binding</keyword>
<evidence type="ECO:0000313" key="6">
    <source>
        <dbReference type="Proteomes" id="UP000301475"/>
    </source>
</evidence>
<keyword evidence="1" id="KW-0378">Hydrolase</keyword>
<dbReference type="AlphaFoldDB" id="A0A4P8XY95"/>
<dbReference type="OrthoDB" id="9761464at2"/>
<dbReference type="Gene3D" id="3.40.50.300">
    <property type="entry name" value="P-loop containing nucleotide triphosphate hydrolases"/>
    <property type="match status" value="1"/>
</dbReference>
<dbReference type="EMBL" id="CP039381">
    <property type="protein sequence ID" value="QCT07494.1"/>
    <property type="molecule type" value="Genomic_DNA"/>
</dbReference>
<dbReference type="InterPro" id="IPR027417">
    <property type="entry name" value="P-loop_NTPase"/>
</dbReference>
<dbReference type="KEGG" id="ruj:E5Z56_09070"/>
<accession>A0A4P8XY95</accession>
<dbReference type="Proteomes" id="UP000301475">
    <property type="component" value="Chromosome"/>
</dbReference>
<dbReference type="Pfam" id="PF09547">
    <property type="entry name" value="SpoIVA_ATPase"/>
    <property type="match status" value="1"/>
</dbReference>
<comment type="function">
    <text evidence="1">ATPase. Has a role at an early stage in the morphogenesis of the spore coat.</text>
</comment>
<feature type="domain" description="Stage IV sporulation protein A ATPase" evidence="2">
    <location>
        <begin position="1"/>
        <end position="237"/>
    </location>
</feature>
<dbReference type="InterPro" id="IPR046841">
    <property type="entry name" value="SpoIVA_middle"/>
</dbReference>
<dbReference type="GO" id="GO:0005737">
    <property type="term" value="C:cytoplasm"/>
    <property type="evidence" value="ECO:0007669"/>
    <property type="project" value="UniProtKB-SubCell"/>
</dbReference>
<protein>
    <recommendedName>
        <fullName evidence="1">Stage IV sporulation protein A</fullName>
        <ecNumber evidence="1">3.6.1.-</ecNumber>
    </recommendedName>
    <alternativeName>
        <fullName evidence="1">Coat morphogenetic protein SpoIVA</fullName>
    </alternativeName>
</protein>
<dbReference type="Pfam" id="PF20439">
    <property type="entry name" value="SpoIVA_C"/>
    <property type="match status" value="1"/>
</dbReference>
<dbReference type="InterPro" id="IPR014201">
    <property type="entry name" value="Spore_IV_A"/>
</dbReference>
<comment type="subcellular location">
    <subcellularLocation>
        <location evidence="1">Cytoplasm</location>
    </subcellularLocation>
</comment>
<dbReference type="EC" id="3.6.1.-" evidence="1"/>
<gene>
    <name evidence="5" type="primary">spoIVA</name>
    <name evidence="5" type="ORF">E5Z56_09070</name>
</gene>
<organism evidence="5 6">
    <name type="scientific">Ruminococcus bovis</name>
    <dbReference type="NCBI Taxonomy" id="2564099"/>
    <lineage>
        <taxon>Bacteria</taxon>
        <taxon>Bacillati</taxon>
        <taxon>Bacillota</taxon>
        <taxon>Clostridia</taxon>
        <taxon>Eubacteriales</taxon>
        <taxon>Oscillospiraceae</taxon>
        <taxon>Ruminococcus</taxon>
    </lineage>
</organism>
<dbReference type="InterPro" id="IPR046840">
    <property type="entry name" value="SpoIVA_C"/>
</dbReference>
<name>A0A4P8XY95_9FIRM</name>
<dbReference type="PIRSF" id="PIRSF007466">
    <property type="entry name" value="SpoIVA"/>
    <property type="match status" value="1"/>
</dbReference>
<dbReference type="NCBIfam" id="TIGR02836">
    <property type="entry name" value="spore_IV_A"/>
    <property type="match status" value="1"/>
</dbReference>
<evidence type="ECO:0000313" key="5">
    <source>
        <dbReference type="EMBL" id="QCT07494.1"/>
    </source>
</evidence>
<sequence length="492" mass="55650">MTERSIYRDISQRTNGDIYIGVVGPVRTGKSTFIKKFMDTIVIPNIKDDSLKVRTNDELPQSSGGRTIMTTEPKFIPEEAMEISLPDKAHLKVRMIDCVGYVVKDSMGYMEDDMPRMVKTPWSKEEMPFDKAAEIGTKKVINDHSTIGLVITTDGSISDITRESYQEAEERVVKELKAINKPFVVLINSIEPSSPSVISLSEQLSGKYQVPVIPVNCLTMEENEIKRVLAQVLFEFPIKEINIDMPKWVVNLDKEHWLKKQIFTTIKENAMSMEKLRQVQETCQGIGKDEFVDTSEIKELDLGKGIADIKIVVNNNCFYKVMSEKTGTEIVDEEALMESISMLSAKQKEFDKIAAAYKDVEEKGYGIVMPTLEELSLDEPQIIKQSGKYGIRLKASAPSIHMMKIHTEAEVTPIVGSEQQSQELVSYLLKEFEENPAKIWESNIFGKSVHELVNEGLHNKLYRMPEDARKKIGETIQRIINDGCNGLICIIL</sequence>
<comment type="catalytic activity">
    <reaction evidence="1">
        <text>ATP + H2O = ADP + phosphate + H(+)</text>
        <dbReference type="Rhea" id="RHEA:13065"/>
        <dbReference type="ChEBI" id="CHEBI:15377"/>
        <dbReference type="ChEBI" id="CHEBI:15378"/>
        <dbReference type="ChEBI" id="CHEBI:30616"/>
        <dbReference type="ChEBI" id="CHEBI:43474"/>
        <dbReference type="ChEBI" id="CHEBI:456216"/>
    </reaction>
</comment>
<dbReference type="GO" id="GO:0016887">
    <property type="term" value="F:ATP hydrolysis activity"/>
    <property type="evidence" value="ECO:0007669"/>
    <property type="project" value="InterPro"/>
</dbReference>
<keyword evidence="1" id="KW-0547">Nucleotide-binding</keyword>
<keyword evidence="1" id="KW-0963">Cytoplasm</keyword>
<keyword evidence="1" id="KW-0749">Sporulation</keyword>
<keyword evidence="6" id="KW-1185">Reference proteome</keyword>
<dbReference type="InterPro" id="IPR046842">
    <property type="entry name" value="SpoIVA_ATPase"/>
</dbReference>
<dbReference type="GO" id="GO:0030435">
    <property type="term" value="P:sporulation resulting in formation of a cellular spore"/>
    <property type="evidence" value="ECO:0007669"/>
    <property type="project" value="UniProtKB-KW"/>
</dbReference>
<proteinExistence type="predicted"/>
<reference evidence="5 6" key="1">
    <citation type="submission" date="2019-04" db="EMBL/GenBank/DDBJ databases">
        <authorList>
            <person name="Embree M."/>
            <person name="Gaffney J.R."/>
        </authorList>
    </citation>
    <scope>NUCLEOTIDE SEQUENCE [LARGE SCALE GENOMIC DNA]</scope>
    <source>
        <strain evidence="5 6">JE7A12</strain>
    </source>
</reference>
<feature type="domain" description="Sporulation stage IV protein A C-terminal" evidence="4">
    <location>
        <begin position="417"/>
        <end position="492"/>
    </location>
</feature>
<dbReference type="RefSeq" id="WP_138157502.1">
    <property type="nucleotide sequence ID" value="NZ_CP039381.1"/>
</dbReference>
<evidence type="ECO:0000259" key="2">
    <source>
        <dbReference type="Pfam" id="PF09547"/>
    </source>
</evidence>